<evidence type="ECO:0000313" key="2">
    <source>
        <dbReference type="EMBL" id="NID10488.1"/>
    </source>
</evidence>
<organism evidence="2 3">
    <name type="scientific">Fibrivirga algicola</name>
    <dbReference type="NCBI Taxonomy" id="2950420"/>
    <lineage>
        <taxon>Bacteria</taxon>
        <taxon>Pseudomonadati</taxon>
        <taxon>Bacteroidota</taxon>
        <taxon>Cytophagia</taxon>
        <taxon>Cytophagales</taxon>
        <taxon>Spirosomataceae</taxon>
        <taxon>Fibrivirga</taxon>
    </lineage>
</organism>
<dbReference type="EMBL" id="WAEL01000003">
    <property type="protein sequence ID" value="NID10488.1"/>
    <property type="molecule type" value="Genomic_DNA"/>
</dbReference>
<sequence length="205" mass="22280">MHGIIIHYDPLTQCGLLRTEAGQVQYFRLDEVVSQHPIRPGNPVALRNGVLVDTGGSQFDASLPMRPPQPVVTQYAPPQVRAGSSVSWIGGLLSVGALICLLLSGGQQSGYASANPKLIESTFGAIAAVLLVIEALLFFVNTTKTGNQSGKRRIRWNFWLIAWASLFAYVGQTFDGFEADDATGWYGYALLTLGFAVYILPYRSK</sequence>
<keyword evidence="1" id="KW-0472">Membrane</keyword>
<feature type="transmembrane region" description="Helical" evidence="1">
    <location>
        <begin position="183"/>
        <end position="200"/>
    </location>
</feature>
<evidence type="ECO:0000256" key="1">
    <source>
        <dbReference type="SAM" id="Phobius"/>
    </source>
</evidence>
<proteinExistence type="predicted"/>
<keyword evidence="1" id="KW-0812">Transmembrane</keyword>
<evidence type="ECO:0008006" key="4">
    <source>
        <dbReference type="Google" id="ProtNLM"/>
    </source>
</evidence>
<comment type="caution">
    <text evidence="2">The sequence shown here is derived from an EMBL/GenBank/DDBJ whole genome shotgun (WGS) entry which is preliminary data.</text>
</comment>
<keyword evidence="1" id="KW-1133">Transmembrane helix</keyword>
<evidence type="ECO:0000313" key="3">
    <source>
        <dbReference type="Proteomes" id="UP000606008"/>
    </source>
</evidence>
<name>A0ABX0QIJ5_9BACT</name>
<feature type="transmembrane region" description="Helical" evidence="1">
    <location>
        <begin position="154"/>
        <end position="171"/>
    </location>
</feature>
<reference evidence="2" key="1">
    <citation type="submission" date="2024-05" db="EMBL/GenBank/DDBJ databases">
        <authorList>
            <person name="Jung D.-H."/>
        </authorList>
    </citation>
    <scope>NUCLEOTIDE SEQUENCE</scope>
    <source>
        <strain evidence="2">JA-25</strain>
    </source>
</reference>
<keyword evidence="3" id="KW-1185">Reference proteome</keyword>
<dbReference type="Proteomes" id="UP000606008">
    <property type="component" value="Unassembled WGS sequence"/>
</dbReference>
<feature type="transmembrane region" description="Helical" evidence="1">
    <location>
        <begin position="118"/>
        <end position="142"/>
    </location>
</feature>
<feature type="transmembrane region" description="Helical" evidence="1">
    <location>
        <begin position="86"/>
        <end position="106"/>
    </location>
</feature>
<gene>
    <name evidence="2" type="ORF">F7231_09915</name>
</gene>
<accession>A0ABX0QIJ5</accession>
<dbReference type="RefSeq" id="WP_166691779.1">
    <property type="nucleotide sequence ID" value="NZ_WAEL01000003.1"/>
</dbReference>
<protein>
    <recommendedName>
        <fullName evidence="4">DUF805 domain-containing protein</fullName>
    </recommendedName>
</protein>